<accession>A0A5R8KDR4</accession>
<feature type="region of interest" description="Disordered" evidence="1">
    <location>
        <begin position="138"/>
        <end position="167"/>
    </location>
</feature>
<protein>
    <submittedName>
        <fullName evidence="3">Uncharacterized protein</fullName>
    </submittedName>
</protein>
<proteinExistence type="predicted"/>
<dbReference type="OrthoDB" id="198928at2"/>
<dbReference type="Proteomes" id="UP000306196">
    <property type="component" value="Unassembled WGS sequence"/>
</dbReference>
<feature type="transmembrane region" description="Helical" evidence="2">
    <location>
        <begin position="6"/>
        <end position="25"/>
    </location>
</feature>
<keyword evidence="2" id="KW-1133">Transmembrane helix</keyword>
<feature type="compositionally biased region" description="Pro residues" evidence="1">
    <location>
        <begin position="140"/>
        <end position="159"/>
    </location>
</feature>
<reference evidence="3 4" key="1">
    <citation type="submission" date="2019-05" db="EMBL/GenBank/DDBJ databases">
        <title>Verrucobacter flavum gen. nov., sp. nov. a new member of the family Verrucomicrobiaceae.</title>
        <authorList>
            <person name="Szuroczki S."/>
            <person name="Abbaszade G."/>
            <person name="Szabo A."/>
            <person name="Felfoldi T."/>
            <person name="Schumann P."/>
            <person name="Boka K."/>
            <person name="Keki Z."/>
            <person name="Toumi M."/>
            <person name="Toth E."/>
        </authorList>
    </citation>
    <scope>NUCLEOTIDE SEQUENCE [LARGE SCALE GENOMIC DNA]</scope>
    <source>
        <strain evidence="3 4">MG-N-17</strain>
    </source>
</reference>
<keyword evidence="2" id="KW-0812">Transmembrane</keyword>
<evidence type="ECO:0000256" key="1">
    <source>
        <dbReference type="SAM" id="MobiDB-lite"/>
    </source>
</evidence>
<keyword evidence="4" id="KW-1185">Reference proteome</keyword>
<dbReference type="RefSeq" id="WP_138087132.1">
    <property type="nucleotide sequence ID" value="NZ_VAUV01000010.1"/>
</dbReference>
<evidence type="ECO:0000313" key="3">
    <source>
        <dbReference type="EMBL" id="TLD70075.1"/>
    </source>
</evidence>
<name>A0A5R8KDR4_9BACT</name>
<organism evidence="3 4">
    <name type="scientific">Phragmitibacter flavus</name>
    <dbReference type="NCBI Taxonomy" id="2576071"/>
    <lineage>
        <taxon>Bacteria</taxon>
        <taxon>Pseudomonadati</taxon>
        <taxon>Verrucomicrobiota</taxon>
        <taxon>Verrucomicrobiia</taxon>
        <taxon>Verrucomicrobiales</taxon>
        <taxon>Verrucomicrobiaceae</taxon>
        <taxon>Phragmitibacter</taxon>
    </lineage>
</organism>
<evidence type="ECO:0000256" key="2">
    <source>
        <dbReference type="SAM" id="Phobius"/>
    </source>
</evidence>
<evidence type="ECO:0000313" key="4">
    <source>
        <dbReference type="Proteomes" id="UP000306196"/>
    </source>
</evidence>
<dbReference type="EMBL" id="VAUV01000010">
    <property type="protein sequence ID" value="TLD70075.1"/>
    <property type="molecule type" value="Genomic_DNA"/>
</dbReference>
<gene>
    <name evidence="3" type="ORF">FEM03_15210</name>
</gene>
<comment type="caution">
    <text evidence="3">The sequence shown here is derived from an EMBL/GenBank/DDBJ whole genome shotgun (WGS) entry which is preliminary data.</text>
</comment>
<keyword evidence="2" id="KW-0472">Membrane</keyword>
<dbReference type="AlphaFoldDB" id="A0A5R8KDR4"/>
<sequence length="217" mass="24489">MHSAELIWFTSFLAFFAFLLLYSLVSARRDTAVLEKANSKLLEEISTHQQLALAARDDVNAWRTLTEKQNEDIRLQNATFISRLDTLRRQIDDKQLELDTVKQMCSALPAAQARVLELERELAVSRHQTEQILKLAPQHDPLPAPAIAPTEPAPLPSPTPTSEELPSTPEIPITVLQELEQTKIALAQSRRRTTELQQALLQANIKSRKKLAKKSRS</sequence>